<reference evidence="1 2" key="1">
    <citation type="submission" date="2020-07" db="EMBL/GenBank/DDBJ databases">
        <title>Sequencing the genomes of 1000 actinobacteria strains.</title>
        <authorList>
            <person name="Klenk H.-P."/>
        </authorList>
    </citation>
    <scope>NUCLEOTIDE SEQUENCE [LARGE SCALE GENOMIC DNA]</scope>
    <source>
        <strain evidence="1 2">DSM 45278</strain>
    </source>
</reference>
<protein>
    <submittedName>
        <fullName evidence="1">Uncharacterized protein</fullName>
    </submittedName>
</protein>
<accession>A0A7Y9XAK2</accession>
<sequence>MSRYAELASRIQGIQWKGKPEFRKSQARLTQEYLRRSALWTQELGTGGWPFYDIAHHVNPEVRAPSGVIEETLSSLAEYATFYVARTVEWALHFAALKDTGEELPKLPGPFSPLIAVYERGDAINYTPSGFIEVGGLTVTRGQVHRYAQVEPLEDFSENFLQKMDEEGQSNRHHKSA</sequence>
<organism evidence="1 2">
    <name type="scientific">Nocardiopsis sinuspersici</name>
    <dbReference type="NCBI Taxonomy" id="501010"/>
    <lineage>
        <taxon>Bacteria</taxon>
        <taxon>Bacillati</taxon>
        <taxon>Actinomycetota</taxon>
        <taxon>Actinomycetes</taxon>
        <taxon>Streptosporangiales</taxon>
        <taxon>Nocardiopsidaceae</taxon>
        <taxon>Nocardiopsis</taxon>
    </lineage>
</organism>
<gene>
    <name evidence="1" type="ORF">HNR06_001608</name>
</gene>
<comment type="caution">
    <text evidence="1">The sequence shown here is derived from an EMBL/GenBank/DDBJ whole genome shotgun (WGS) entry which is preliminary data.</text>
</comment>
<name>A0A7Y9XAK2_9ACTN</name>
<dbReference type="AlphaFoldDB" id="A0A7Y9XAK2"/>
<evidence type="ECO:0000313" key="2">
    <source>
        <dbReference type="Proteomes" id="UP000584931"/>
    </source>
</evidence>
<dbReference type="RefSeq" id="WP_179809649.1">
    <property type="nucleotide sequence ID" value="NZ_JACCHL010000001.1"/>
</dbReference>
<dbReference type="EMBL" id="JACCHL010000001">
    <property type="protein sequence ID" value="NYH52019.1"/>
    <property type="molecule type" value="Genomic_DNA"/>
</dbReference>
<dbReference type="Proteomes" id="UP000584931">
    <property type="component" value="Unassembled WGS sequence"/>
</dbReference>
<proteinExistence type="predicted"/>
<evidence type="ECO:0000313" key="1">
    <source>
        <dbReference type="EMBL" id="NYH52019.1"/>
    </source>
</evidence>